<name>A0ABC9P9R0_ENTFL</name>
<dbReference type="InterPro" id="IPR002178">
    <property type="entry name" value="PTS_EIIA_type-2_dom"/>
</dbReference>
<gene>
    <name evidence="2" type="ORF">HMPREF9511_00298</name>
</gene>
<dbReference type="InterPro" id="IPR051541">
    <property type="entry name" value="PTS_SugarTrans_NitroReg"/>
</dbReference>
<sequence>MGDIQVKYEQGVESMELYLNEELVFRNVEASTDSEVLAYLAGELYQKGYVKEEYIQAIQDREKEYPTGLPSTPPGIAIPHANYEMVNKTTLAIATLKEPVLFHNMEDNKAQLPIQIVIMMAIGEPHGQVEMLQKIVGIIQDEPLRQEMIDARNDTELLALLKKAVF</sequence>
<dbReference type="Proteomes" id="UP000004933">
    <property type="component" value="Unassembled WGS sequence"/>
</dbReference>
<dbReference type="PROSITE" id="PS51094">
    <property type="entry name" value="PTS_EIIA_TYPE_2"/>
    <property type="match status" value="1"/>
</dbReference>
<dbReference type="AlphaFoldDB" id="A0ABC9P9R0"/>
<evidence type="ECO:0000259" key="1">
    <source>
        <dbReference type="PROSITE" id="PS51094"/>
    </source>
</evidence>
<evidence type="ECO:0000313" key="3">
    <source>
        <dbReference type="Proteomes" id="UP000004933"/>
    </source>
</evidence>
<reference evidence="2 3" key="1">
    <citation type="submission" date="2010-09" db="EMBL/GenBank/DDBJ databases">
        <authorList>
            <person name="Weinstock G."/>
            <person name="Sodergren E."/>
            <person name="Clifton S."/>
            <person name="Fulton L."/>
            <person name="Fulton B."/>
            <person name="Courtney L."/>
            <person name="Fronick C."/>
            <person name="Harrison M."/>
            <person name="Strong C."/>
            <person name="Farmer C."/>
            <person name="Delahaunty K."/>
            <person name="Markovic C."/>
            <person name="Hall O."/>
            <person name="Minx P."/>
            <person name="Tomlinson C."/>
            <person name="Mitreva M."/>
            <person name="Hou S."/>
            <person name="Chen J."/>
            <person name="Wollam A."/>
            <person name="Pepin K.H."/>
            <person name="Johnson M."/>
            <person name="Bhonagiri V."/>
            <person name="Zhang X."/>
            <person name="Suruliraj S."/>
            <person name="Warren W."/>
            <person name="Chinwalla A."/>
            <person name="Mardis E.R."/>
            <person name="Wilson R.K."/>
        </authorList>
    </citation>
    <scope>NUCLEOTIDE SEQUENCE [LARGE SCALE GENOMIC DNA]</scope>
    <source>
        <strain evidence="2 3">TX0630</strain>
    </source>
</reference>
<organism evidence="2 3">
    <name type="scientific">Enterococcus faecalis TX0630</name>
    <dbReference type="NCBI Taxonomy" id="749508"/>
    <lineage>
        <taxon>Bacteria</taxon>
        <taxon>Bacillati</taxon>
        <taxon>Bacillota</taxon>
        <taxon>Bacilli</taxon>
        <taxon>Lactobacillales</taxon>
        <taxon>Enterococcaceae</taxon>
        <taxon>Enterococcus</taxon>
    </lineage>
</organism>
<dbReference type="Gene3D" id="3.40.930.10">
    <property type="entry name" value="Mannitol-specific EII, Chain A"/>
    <property type="match status" value="1"/>
</dbReference>
<protein>
    <submittedName>
        <fullName evidence="2">Phosphoenolpyruvate-dependent sugar phosphotransferase system, EIIA 2</fullName>
    </submittedName>
</protein>
<comment type="caution">
    <text evidence="2">The sequence shown here is derived from an EMBL/GenBank/DDBJ whole genome shotgun (WGS) entry which is preliminary data.</text>
</comment>
<accession>A0ABC9P9R0</accession>
<dbReference type="CDD" id="cd00211">
    <property type="entry name" value="PTS_IIA_fru"/>
    <property type="match status" value="1"/>
</dbReference>
<evidence type="ECO:0000313" key="2">
    <source>
        <dbReference type="EMBL" id="EFU91705.1"/>
    </source>
</evidence>
<dbReference type="PANTHER" id="PTHR47738:SF3">
    <property type="entry name" value="PHOSPHOTRANSFERASE SYSTEM MANNITOL_FRUCTOSE-SPECIFIC IIA DOMAIN CONTAINING PROTEIN"/>
    <property type="match status" value="1"/>
</dbReference>
<feature type="domain" description="PTS EIIA type-2" evidence="1">
    <location>
        <begin position="17"/>
        <end position="164"/>
    </location>
</feature>
<dbReference type="PANTHER" id="PTHR47738">
    <property type="entry name" value="PTS SYSTEM FRUCTOSE-LIKE EIIA COMPONENT-RELATED"/>
    <property type="match status" value="1"/>
</dbReference>
<dbReference type="EMBL" id="AEBE01000009">
    <property type="protein sequence ID" value="EFU91705.1"/>
    <property type="molecule type" value="Genomic_DNA"/>
</dbReference>
<dbReference type="InterPro" id="IPR016152">
    <property type="entry name" value="PTrfase/Anion_transptr"/>
</dbReference>
<proteinExistence type="predicted"/>
<dbReference type="SUPFAM" id="SSF55804">
    <property type="entry name" value="Phoshotransferase/anion transport protein"/>
    <property type="match status" value="1"/>
</dbReference>
<dbReference type="Pfam" id="PF00359">
    <property type="entry name" value="PTS_EIIA_2"/>
    <property type="match status" value="1"/>
</dbReference>